<accession>A0A2T2ZW39</accession>
<feature type="compositionally biased region" description="Low complexity" evidence="1">
    <location>
        <begin position="168"/>
        <end position="183"/>
    </location>
</feature>
<proteinExistence type="predicted"/>
<keyword evidence="3" id="KW-1185">Reference proteome</keyword>
<feature type="compositionally biased region" description="Basic and acidic residues" evidence="1">
    <location>
        <begin position="37"/>
        <end position="49"/>
    </location>
</feature>
<gene>
    <name evidence="2" type="ORF">BD289DRAFT_456382</name>
</gene>
<sequence length="428" mass="47556">MSAASPYDIASPAAQESKKRKAAPGSRGVANLTPEQLAKKRANDREAQRAIRSRTKLKIENLERRIRELTSQQPYQELQAALRAKEAVENENAEIKRRLAAVVAQLTPIIAQSPSEHPVLPSPGPCLMPATNSTTPAPQNTTSANNTSTPSSAASPPTSLDPYSHWNSGASTSSAGPASAQPQHQMYRAQLTQQRHELAHGLELGSERLGLEFLLDQAKTQSIPQDKHDAVPPRAAEGFPPHEIIGPRWPSISSLLNPLREAHPLSKVFIDILHTFPNISQLPERVAVLYAMFLLMRWKIDPSQDNYDRLPEHIRPLPCQFYSPHPAWIDHLPFPAMREKLIQDYAPPDVFPFENFFVPYTGPENDELMINPVFERHLRKLENWTLGDSFARAMPMLQGTFNLKSGSSAKRAGAGDGSNDSHMPNWNE</sequence>
<evidence type="ECO:0008006" key="4">
    <source>
        <dbReference type="Google" id="ProtNLM"/>
    </source>
</evidence>
<dbReference type="PANTHER" id="PTHR37012">
    <property type="entry name" value="B-ZIP TRANSCRIPTION FACTOR (EUROFUNG)-RELATED"/>
    <property type="match status" value="1"/>
</dbReference>
<dbReference type="EMBL" id="KZ678617">
    <property type="protein sequence ID" value="PSR78230.1"/>
    <property type="molecule type" value="Genomic_DNA"/>
</dbReference>
<protein>
    <recommendedName>
        <fullName evidence="4">BZIP transcription factor</fullName>
    </recommendedName>
</protein>
<feature type="region of interest" description="Disordered" evidence="1">
    <location>
        <begin position="1"/>
        <end position="50"/>
    </location>
</feature>
<evidence type="ECO:0000313" key="3">
    <source>
        <dbReference type="Proteomes" id="UP000241462"/>
    </source>
</evidence>
<dbReference type="InterPro" id="IPR021833">
    <property type="entry name" value="DUF3425"/>
</dbReference>
<feature type="region of interest" description="Disordered" evidence="1">
    <location>
        <begin position="405"/>
        <end position="428"/>
    </location>
</feature>
<name>A0A2T2ZW39_9PEZI</name>
<feature type="region of interest" description="Disordered" evidence="1">
    <location>
        <begin position="114"/>
        <end position="185"/>
    </location>
</feature>
<dbReference type="AlphaFoldDB" id="A0A2T2ZW39"/>
<dbReference type="Pfam" id="PF11905">
    <property type="entry name" value="DUF3425"/>
    <property type="match status" value="1"/>
</dbReference>
<dbReference type="CDD" id="cd14688">
    <property type="entry name" value="bZIP_YAP"/>
    <property type="match status" value="1"/>
</dbReference>
<dbReference type="InParanoid" id="A0A2T2ZW39"/>
<evidence type="ECO:0000256" key="1">
    <source>
        <dbReference type="SAM" id="MobiDB-lite"/>
    </source>
</evidence>
<feature type="compositionally biased region" description="Low complexity" evidence="1">
    <location>
        <begin position="129"/>
        <end position="158"/>
    </location>
</feature>
<dbReference type="Proteomes" id="UP000241462">
    <property type="component" value="Unassembled WGS sequence"/>
</dbReference>
<dbReference type="OrthoDB" id="4161589at2759"/>
<feature type="compositionally biased region" description="Polar residues" evidence="1">
    <location>
        <begin position="418"/>
        <end position="428"/>
    </location>
</feature>
<organism evidence="2 3">
    <name type="scientific">Coniella lustricola</name>
    <dbReference type="NCBI Taxonomy" id="2025994"/>
    <lineage>
        <taxon>Eukaryota</taxon>
        <taxon>Fungi</taxon>
        <taxon>Dikarya</taxon>
        <taxon>Ascomycota</taxon>
        <taxon>Pezizomycotina</taxon>
        <taxon>Sordariomycetes</taxon>
        <taxon>Sordariomycetidae</taxon>
        <taxon>Diaporthales</taxon>
        <taxon>Schizoparmaceae</taxon>
        <taxon>Coniella</taxon>
    </lineage>
</organism>
<dbReference type="PANTHER" id="PTHR37012:SF2">
    <property type="entry name" value="BZIP DOMAIN-CONTAINING PROTEIN-RELATED"/>
    <property type="match status" value="1"/>
</dbReference>
<evidence type="ECO:0000313" key="2">
    <source>
        <dbReference type="EMBL" id="PSR78230.1"/>
    </source>
</evidence>
<reference evidence="2 3" key="1">
    <citation type="journal article" date="2018" name="Mycol. Prog.">
        <title>Coniella lustricola, a new species from submerged detritus.</title>
        <authorList>
            <person name="Raudabaugh D.B."/>
            <person name="Iturriaga T."/>
            <person name="Carver A."/>
            <person name="Mondo S."/>
            <person name="Pangilinan J."/>
            <person name="Lipzen A."/>
            <person name="He G."/>
            <person name="Amirebrahimi M."/>
            <person name="Grigoriev I.V."/>
            <person name="Miller A.N."/>
        </authorList>
    </citation>
    <scope>NUCLEOTIDE SEQUENCE [LARGE SCALE GENOMIC DNA]</scope>
    <source>
        <strain evidence="2 3">B22-T-1</strain>
    </source>
</reference>